<organism evidence="2 3">
    <name type="scientific">Choanephora cucurbitarum</name>
    <dbReference type="NCBI Taxonomy" id="101091"/>
    <lineage>
        <taxon>Eukaryota</taxon>
        <taxon>Fungi</taxon>
        <taxon>Fungi incertae sedis</taxon>
        <taxon>Mucoromycota</taxon>
        <taxon>Mucoromycotina</taxon>
        <taxon>Mucoromycetes</taxon>
        <taxon>Mucorales</taxon>
        <taxon>Mucorineae</taxon>
        <taxon>Choanephoraceae</taxon>
        <taxon>Choanephoroideae</taxon>
        <taxon>Choanephora</taxon>
    </lineage>
</organism>
<feature type="transmembrane region" description="Helical" evidence="1">
    <location>
        <begin position="533"/>
        <end position="558"/>
    </location>
</feature>
<dbReference type="InParanoid" id="A0A1C7N7L2"/>
<dbReference type="AlphaFoldDB" id="A0A1C7N7L2"/>
<protein>
    <submittedName>
        <fullName evidence="2">Uncharacterized protein</fullName>
    </submittedName>
</protein>
<keyword evidence="1" id="KW-0472">Membrane</keyword>
<reference evidence="2 3" key="1">
    <citation type="submission" date="2016-03" db="EMBL/GenBank/DDBJ databases">
        <title>Choanephora cucurbitarum.</title>
        <authorList>
            <person name="Min B."/>
            <person name="Park H."/>
            <person name="Park J.-H."/>
            <person name="Shin H.-D."/>
            <person name="Choi I.-G."/>
        </authorList>
    </citation>
    <scope>NUCLEOTIDE SEQUENCE [LARGE SCALE GENOMIC DNA]</scope>
    <source>
        <strain evidence="2 3">KUS-F28377</strain>
    </source>
</reference>
<feature type="transmembrane region" description="Helical" evidence="1">
    <location>
        <begin position="12"/>
        <end position="37"/>
    </location>
</feature>
<gene>
    <name evidence="2" type="ORF">A0J61_06811</name>
</gene>
<sequence length="574" mass="64622">MFLTERILVTSIVSSAIFNITRLVYTFAFSITTTIIFSKLPGGSSTRFWYEQQDLLGKVMSYFFYPSGPTGTRGVKSTNTFGIVFLIITLALNFLPMLLEGLSPKVIVSLPGTQGPVLSPISNIFIPTLNEISLPHLSVPSKSKNATEKFLCSHIEGGCLDASNHTVAEIIWDAVDINPVKFYRDSSQDDLLVSFGDSFVAATVKPQFLQLAKDTLGSQTQYTTGLSFKIWNSNNLTGFISNAYAPNLENTTFGKYDILNSDQLTPLDTPDLSEMLKQGRRKGEPLPRNGSINRAERWTAIHRTSTLSSLLWQSVNAHSGTTDADWIMNCFFCQMIGIENYSSEAYLIQESLLNHPNNASRFNTFTIQSYVDQDFRLSTVLCTVEFNRTNSGVNYWCTHTFSQIWNVEHSKNPIDFYKDYNGDVANTDQFSDLSSTPFPYYPVPKDTENRTSYIPVVPIFEIRSIGQCRTDWNFRTQTLQSWMKECASRNLGQLTQDELKLIAGNIWQIASTITTRGFLINVKHWVPTIRIHISLAAIIVIGAGVGFFVIANLVYFTVINPAHRRSLYESIRHR</sequence>
<keyword evidence="3" id="KW-1185">Reference proteome</keyword>
<dbReference type="Proteomes" id="UP000093000">
    <property type="component" value="Unassembled WGS sequence"/>
</dbReference>
<keyword evidence="1" id="KW-1133">Transmembrane helix</keyword>
<dbReference type="OrthoDB" id="2222642at2759"/>
<evidence type="ECO:0000256" key="1">
    <source>
        <dbReference type="SAM" id="Phobius"/>
    </source>
</evidence>
<evidence type="ECO:0000313" key="3">
    <source>
        <dbReference type="Proteomes" id="UP000093000"/>
    </source>
</evidence>
<keyword evidence="1" id="KW-0812">Transmembrane</keyword>
<dbReference type="EMBL" id="LUGH01000429">
    <property type="protein sequence ID" value="OBZ85135.1"/>
    <property type="molecule type" value="Genomic_DNA"/>
</dbReference>
<name>A0A1C7N7L2_9FUNG</name>
<feature type="transmembrane region" description="Helical" evidence="1">
    <location>
        <begin position="81"/>
        <end position="99"/>
    </location>
</feature>
<proteinExistence type="predicted"/>
<comment type="caution">
    <text evidence="2">The sequence shown here is derived from an EMBL/GenBank/DDBJ whole genome shotgun (WGS) entry which is preliminary data.</text>
</comment>
<evidence type="ECO:0000313" key="2">
    <source>
        <dbReference type="EMBL" id="OBZ85135.1"/>
    </source>
</evidence>
<accession>A0A1C7N7L2</accession>